<reference evidence="2 3" key="1">
    <citation type="submission" date="2021-04" db="EMBL/GenBank/DDBJ databases">
        <title>Whole genome sequence analysis of a thiophenic sulfur metabolizing bacteria.</title>
        <authorList>
            <person name="Akhtar N."/>
            <person name="Akram J."/>
            <person name="Aslam A."/>
        </authorList>
    </citation>
    <scope>NUCLEOTIDE SEQUENCE [LARGE SCALE GENOMIC DNA]</scope>
    <source>
        <strain evidence="2 3">3OW</strain>
    </source>
</reference>
<accession>A0ABS5N9T0</accession>
<dbReference type="RefSeq" id="WP_126197007.1">
    <property type="nucleotide sequence ID" value="NZ_CP085954.1"/>
</dbReference>
<dbReference type="Proteomes" id="UP000676853">
    <property type="component" value="Unassembled WGS sequence"/>
</dbReference>
<organism evidence="2 3">
    <name type="scientific">Tsukamurella paurometabola</name>
    <name type="common">Corynebacterium paurometabolum</name>
    <dbReference type="NCBI Taxonomy" id="2061"/>
    <lineage>
        <taxon>Bacteria</taxon>
        <taxon>Bacillati</taxon>
        <taxon>Actinomycetota</taxon>
        <taxon>Actinomycetes</taxon>
        <taxon>Mycobacteriales</taxon>
        <taxon>Tsukamurellaceae</taxon>
        <taxon>Tsukamurella</taxon>
    </lineage>
</organism>
<proteinExistence type="predicted"/>
<feature type="transmembrane region" description="Helical" evidence="1">
    <location>
        <begin position="32"/>
        <end position="50"/>
    </location>
</feature>
<evidence type="ECO:0000256" key="1">
    <source>
        <dbReference type="SAM" id="Phobius"/>
    </source>
</evidence>
<dbReference type="EMBL" id="JAGXOE010000011">
    <property type="protein sequence ID" value="MBS4101024.1"/>
    <property type="molecule type" value="Genomic_DNA"/>
</dbReference>
<protein>
    <submittedName>
        <fullName evidence="2">Uncharacterized protein</fullName>
    </submittedName>
</protein>
<gene>
    <name evidence="2" type="ORF">KFZ73_07195</name>
</gene>
<evidence type="ECO:0000313" key="3">
    <source>
        <dbReference type="Proteomes" id="UP000676853"/>
    </source>
</evidence>
<name>A0ABS5N9T0_TSUPA</name>
<comment type="caution">
    <text evidence="2">The sequence shown here is derived from an EMBL/GenBank/DDBJ whole genome shotgun (WGS) entry which is preliminary data.</text>
</comment>
<sequence>MVSITSMPRNLGDSLMVLHYQTEIPHTQEVEMLSVLALITFIAFLVWLTSDHDGLDFRARDIHRAVADRDSRTDPRGVIVS</sequence>
<evidence type="ECO:0000313" key="2">
    <source>
        <dbReference type="EMBL" id="MBS4101024.1"/>
    </source>
</evidence>
<keyword evidence="1" id="KW-0472">Membrane</keyword>
<keyword evidence="3" id="KW-1185">Reference proteome</keyword>
<keyword evidence="1" id="KW-1133">Transmembrane helix</keyword>
<keyword evidence="1" id="KW-0812">Transmembrane</keyword>